<evidence type="ECO:0000313" key="2">
    <source>
        <dbReference type="EMBL" id="MDR7377237.1"/>
    </source>
</evidence>
<keyword evidence="1" id="KW-0472">Membrane</keyword>
<gene>
    <name evidence="2" type="ORF">J2X19_001916</name>
</gene>
<feature type="transmembrane region" description="Helical" evidence="1">
    <location>
        <begin position="48"/>
        <end position="67"/>
    </location>
</feature>
<keyword evidence="3" id="KW-1185">Reference proteome</keyword>
<feature type="transmembrane region" description="Helical" evidence="1">
    <location>
        <begin position="74"/>
        <end position="95"/>
    </location>
</feature>
<comment type="caution">
    <text evidence="2">The sequence shown here is derived from an EMBL/GenBank/DDBJ whole genome shotgun (WGS) entry which is preliminary data.</text>
</comment>
<protein>
    <submittedName>
        <fullName evidence="2">Peptidoglycan/LPS O-acetylase OafA/YrhL</fullName>
    </submittedName>
</protein>
<accession>A0ABU2C7M1</accession>
<dbReference type="EMBL" id="JAVDXT010000002">
    <property type="protein sequence ID" value="MDR7377237.1"/>
    <property type="molecule type" value="Genomic_DNA"/>
</dbReference>
<name>A0ABU2C7M1_9BURK</name>
<evidence type="ECO:0000313" key="3">
    <source>
        <dbReference type="Proteomes" id="UP001180487"/>
    </source>
</evidence>
<proteinExistence type="predicted"/>
<keyword evidence="1" id="KW-1133">Transmembrane helix</keyword>
<evidence type="ECO:0000256" key="1">
    <source>
        <dbReference type="SAM" id="Phobius"/>
    </source>
</evidence>
<dbReference type="RefSeq" id="WP_310372853.1">
    <property type="nucleotide sequence ID" value="NZ_JAVDXT010000002.1"/>
</dbReference>
<feature type="transmembrane region" description="Helical" evidence="1">
    <location>
        <begin position="101"/>
        <end position="121"/>
    </location>
</feature>
<sequence>MNTSFRNAAILAACIFLALALTWMFAPGVLLSRWGVDLSDSTGLMGRRAAALYAGIGVMFLQARNAAPSPARSALLSGAIVACLLLAALGTVELINGHAGPGILVAVAIEIVLVMAFLYAARTRQTHR</sequence>
<reference evidence="2 3" key="1">
    <citation type="submission" date="2023-07" db="EMBL/GenBank/DDBJ databases">
        <title>Sorghum-associated microbial communities from plants grown in Nebraska, USA.</title>
        <authorList>
            <person name="Schachtman D."/>
        </authorList>
    </citation>
    <scope>NUCLEOTIDE SEQUENCE [LARGE SCALE GENOMIC DNA]</scope>
    <source>
        <strain evidence="2 3">BE313</strain>
    </source>
</reference>
<keyword evidence="1" id="KW-0812">Transmembrane</keyword>
<organism evidence="2 3">
    <name type="scientific">Rhodoferax ferrireducens</name>
    <dbReference type="NCBI Taxonomy" id="192843"/>
    <lineage>
        <taxon>Bacteria</taxon>
        <taxon>Pseudomonadati</taxon>
        <taxon>Pseudomonadota</taxon>
        <taxon>Betaproteobacteria</taxon>
        <taxon>Burkholderiales</taxon>
        <taxon>Comamonadaceae</taxon>
        <taxon>Rhodoferax</taxon>
    </lineage>
</organism>
<dbReference type="Proteomes" id="UP001180487">
    <property type="component" value="Unassembled WGS sequence"/>
</dbReference>